<evidence type="ECO:0000313" key="3">
    <source>
        <dbReference type="EMBL" id="KAF9615068.1"/>
    </source>
</evidence>
<feature type="domain" description="uDENN" evidence="2">
    <location>
        <begin position="73"/>
        <end position="206"/>
    </location>
</feature>
<sequence>MTKSEDSGSPGWSAAYFMQTTEDVAKAVAAVATAAAALSFHDPSAVFSIKDGDSQFQKFQRQFTRGHRSVKEPSRLFESMVVLGLHPNTDIRALEQQILGRRSEGSGKWRSALVGQNHARVEPNLEPQVLFVYPPEKQLPLKSKDLLSFCFPGGLEVHAVERSPSMSELNEILLGQEHLKKSDQSFVFRLQVADDSTLYGCCMLVEEIVQKPSGLISMIVERERVCSSLSRHILTTRRCYCILTRLPFFELHFGILNSIFTEERLERLTKGMDMLELASPEDGAYEHTETSGLTTESPTSERLDDGFHLEHQSLETPFDLPGESHDSDIVSLKSLESAVDTERTESGVGVQISDDQNVSADEFRIKKQAVGKSLPEAIMPLLIFHHESSESSTSYQGSPSEDRYFRSDMDEADMEEASTSGRESFNDHNILEWAKANNHGSLQIICEYYRLCCPTRGTTLAFCPLEHLHPLEFHRPSETVLHVAGLTIDLKSCSSLEFVEARNAVLAEEEATALSVWTVACLCGLLRLEHVIICSISIDKTMPYHLILGK</sequence>
<dbReference type="Gene3D" id="3.30.450.200">
    <property type="match status" value="1"/>
</dbReference>
<dbReference type="Proteomes" id="UP000631114">
    <property type="component" value="Unassembled WGS sequence"/>
</dbReference>
<reference evidence="3 4" key="1">
    <citation type="submission" date="2020-10" db="EMBL/GenBank/DDBJ databases">
        <title>The Coptis chinensis genome and diversification of protoberbering-type alkaloids.</title>
        <authorList>
            <person name="Wang B."/>
            <person name="Shu S."/>
            <person name="Song C."/>
            <person name="Liu Y."/>
        </authorList>
    </citation>
    <scope>NUCLEOTIDE SEQUENCE [LARGE SCALE GENOMIC DNA]</scope>
    <source>
        <strain evidence="3">HL-2020</strain>
        <tissue evidence="3">Leaf</tissue>
    </source>
</reference>
<dbReference type="PANTHER" id="PTHR15288:SF4">
    <property type="entry name" value="OS02G0777100 PROTEIN"/>
    <property type="match status" value="1"/>
</dbReference>
<dbReference type="InterPro" id="IPR051942">
    <property type="entry name" value="DENN_domain_containing_2"/>
</dbReference>
<dbReference type="Pfam" id="PF03456">
    <property type="entry name" value="uDENN"/>
    <property type="match status" value="1"/>
</dbReference>
<name>A0A835M0G3_9MAGN</name>
<dbReference type="InterPro" id="IPR005113">
    <property type="entry name" value="uDENN_dom"/>
</dbReference>
<feature type="region of interest" description="Disordered" evidence="1">
    <location>
        <begin position="281"/>
        <end position="303"/>
    </location>
</feature>
<accession>A0A835M0G3</accession>
<gene>
    <name evidence="3" type="ORF">IFM89_021639</name>
</gene>
<dbReference type="OrthoDB" id="6019893at2759"/>
<proteinExistence type="predicted"/>
<comment type="caution">
    <text evidence="3">The sequence shown here is derived from an EMBL/GenBank/DDBJ whole genome shotgun (WGS) entry which is preliminary data.</text>
</comment>
<dbReference type="PANTHER" id="PTHR15288">
    <property type="entry name" value="DENN DOMAIN-CONTAINING PROTEIN 2"/>
    <property type="match status" value="1"/>
</dbReference>
<evidence type="ECO:0000256" key="1">
    <source>
        <dbReference type="SAM" id="MobiDB-lite"/>
    </source>
</evidence>
<dbReference type="AlphaFoldDB" id="A0A835M0G3"/>
<dbReference type="SMART" id="SM00800">
    <property type="entry name" value="uDENN"/>
    <property type="match status" value="1"/>
</dbReference>
<evidence type="ECO:0000259" key="2">
    <source>
        <dbReference type="SMART" id="SM00800"/>
    </source>
</evidence>
<evidence type="ECO:0000313" key="4">
    <source>
        <dbReference type="Proteomes" id="UP000631114"/>
    </source>
</evidence>
<dbReference type="EMBL" id="JADFTS010000003">
    <property type="protein sequence ID" value="KAF9615068.1"/>
    <property type="molecule type" value="Genomic_DNA"/>
</dbReference>
<protein>
    <recommendedName>
        <fullName evidence="2">uDENN domain-containing protein</fullName>
    </recommendedName>
</protein>
<organism evidence="3 4">
    <name type="scientific">Coptis chinensis</name>
    <dbReference type="NCBI Taxonomy" id="261450"/>
    <lineage>
        <taxon>Eukaryota</taxon>
        <taxon>Viridiplantae</taxon>
        <taxon>Streptophyta</taxon>
        <taxon>Embryophyta</taxon>
        <taxon>Tracheophyta</taxon>
        <taxon>Spermatophyta</taxon>
        <taxon>Magnoliopsida</taxon>
        <taxon>Ranunculales</taxon>
        <taxon>Ranunculaceae</taxon>
        <taxon>Coptidoideae</taxon>
        <taxon>Coptis</taxon>
    </lineage>
</organism>
<keyword evidence="4" id="KW-1185">Reference proteome</keyword>